<evidence type="ECO:0000313" key="1">
    <source>
        <dbReference type="EMBL" id="KAJ5246561.1"/>
    </source>
</evidence>
<keyword evidence="2" id="KW-1185">Reference proteome</keyword>
<reference evidence="1" key="1">
    <citation type="submission" date="2022-11" db="EMBL/GenBank/DDBJ databases">
        <authorList>
            <person name="Petersen C."/>
        </authorList>
    </citation>
    <scope>NUCLEOTIDE SEQUENCE</scope>
    <source>
        <strain evidence="1">IBT 19713</strain>
    </source>
</reference>
<reference evidence="1" key="2">
    <citation type="journal article" date="2023" name="IMA Fungus">
        <title>Comparative genomic study of the Penicillium genus elucidates a diverse pangenome and 15 lateral gene transfer events.</title>
        <authorList>
            <person name="Petersen C."/>
            <person name="Sorensen T."/>
            <person name="Nielsen M.R."/>
            <person name="Sondergaard T.E."/>
            <person name="Sorensen J.L."/>
            <person name="Fitzpatrick D.A."/>
            <person name="Frisvad J.C."/>
            <person name="Nielsen K.L."/>
        </authorList>
    </citation>
    <scope>NUCLEOTIDE SEQUENCE</scope>
    <source>
        <strain evidence="1">IBT 19713</strain>
    </source>
</reference>
<gene>
    <name evidence="1" type="ORF">N7468_001544</name>
</gene>
<comment type="caution">
    <text evidence="1">The sequence shown here is derived from an EMBL/GenBank/DDBJ whole genome shotgun (WGS) entry which is preliminary data.</text>
</comment>
<evidence type="ECO:0000313" key="2">
    <source>
        <dbReference type="Proteomes" id="UP001150941"/>
    </source>
</evidence>
<protein>
    <submittedName>
        <fullName evidence="1">Uncharacterized protein</fullName>
    </submittedName>
</protein>
<name>A0A9W9TWN2_9EURO</name>
<sequence length="68" mass="7402">MESTAPSSQSDLGTGMFYRSIEADLDHLKPAPLFPTTHPRLKISCHSRSGELACQLHAPPRPTALFLA</sequence>
<organism evidence="1 2">
    <name type="scientific">Penicillium chermesinum</name>
    <dbReference type="NCBI Taxonomy" id="63820"/>
    <lineage>
        <taxon>Eukaryota</taxon>
        <taxon>Fungi</taxon>
        <taxon>Dikarya</taxon>
        <taxon>Ascomycota</taxon>
        <taxon>Pezizomycotina</taxon>
        <taxon>Eurotiomycetes</taxon>
        <taxon>Eurotiomycetidae</taxon>
        <taxon>Eurotiales</taxon>
        <taxon>Aspergillaceae</taxon>
        <taxon>Penicillium</taxon>
    </lineage>
</organism>
<proteinExistence type="predicted"/>
<dbReference type="EMBL" id="JAPQKS010000002">
    <property type="protein sequence ID" value="KAJ5246561.1"/>
    <property type="molecule type" value="Genomic_DNA"/>
</dbReference>
<dbReference type="RefSeq" id="XP_058333982.1">
    <property type="nucleotide sequence ID" value="XM_058470841.1"/>
</dbReference>
<accession>A0A9W9TWN2</accession>
<dbReference type="GeneID" id="83198144"/>
<dbReference type="AlphaFoldDB" id="A0A9W9TWN2"/>
<dbReference type="Proteomes" id="UP001150941">
    <property type="component" value="Unassembled WGS sequence"/>
</dbReference>